<reference evidence="1" key="1">
    <citation type="submission" date="2022-12" db="EMBL/GenBank/DDBJ databases">
        <title>Reference genome sequencing for broad-spectrum identification of bacterial and archaeal isolates by mass spectrometry.</title>
        <authorList>
            <person name="Sekiguchi Y."/>
            <person name="Tourlousse D.M."/>
        </authorList>
    </citation>
    <scope>NUCLEOTIDE SEQUENCE</scope>
    <source>
        <strain evidence="1">10succ1</strain>
    </source>
</reference>
<keyword evidence="2" id="KW-1185">Reference proteome</keyword>
<comment type="caution">
    <text evidence="1">The sequence shown here is derived from an EMBL/GenBank/DDBJ whole genome shotgun (WGS) entry which is preliminary data.</text>
</comment>
<dbReference type="AlphaFoldDB" id="A0A9W6GJR9"/>
<name>A0A9W6GJR9_9FUSO</name>
<sequence>MKSLQKESKRYPEFSLDTFFIVKESIEFVKTLNQMISVPNYYKDATSCCFL</sequence>
<protein>
    <submittedName>
        <fullName evidence="1">Uncharacterized protein</fullName>
    </submittedName>
</protein>
<accession>A0A9W6GJR9</accession>
<evidence type="ECO:0000313" key="2">
    <source>
        <dbReference type="Proteomes" id="UP001144471"/>
    </source>
</evidence>
<dbReference type="EMBL" id="BSDY01000008">
    <property type="protein sequence ID" value="GLI56439.1"/>
    <property type="molecule type" value="Genomic_DNA"/>
</dbReference>
<organism evidence="1 2">
    <name type="scientific">Propionigenium maris DSM 9537</name>
    <dbReference type="NCBI Taxonomy" id="1123000"/>
    <lineage>
        <taxon>Bacteria</taxon>
        <taxon>Fusobacteriati</taxon>
        <taxon>Fusobacteriota</taxon>
        <taxon>Fusobacteriia</taxon>
        <taxon>Fusobacteriales</taxon>
        <taxon>Fusobacteriaceae</taxon>
        <taxon>Propionigenium</taxon>
    </lineage>
</organism>
<gene>
    <name evidence="1" type="ORF">PM10SUCC1_19530</name>
</gene>
<proteinExistence type="predicted"/>
<evidence type="ECO:0000313" key="1">
    <source>
        <dbReference type="EMBL" id="GLI56439.1"/>
    </source>
</evidence>
<dbReference type="Proteomes" id="UP001144471">
    <property type="component" value="Unassembled WGS sequence"/>
</dbReference>